<gene>
    <name evidence="1" type="ORF">A2112_00370</name>
</gene>
<comment type="caution">
    <text evidence="1">The sequence shown here is derived from an EMBL/GenBank/DDBJ whole genome shotgun (WGS) entry which is preliminary data.</text>
</comment>
<name>A0A1F7WR60_9BACT</name>
<sequence length="280" mass="33002">MQKEAINYTPGRDKYLSARVLEVLPSLFGERGKFVVGLYQYLRWVDDVIDEGQIPYLEKSHFLQRQMSLIKGGQSRDATEMERHLTQLPWRVVPQDQVRTQINILLHAIEEDMERANHLTPKKTREARHSNWRTIHPCLTGINLILNGRDIKATTDFMSFIDTFNDIASLSDLEEDAQLGLFNLPLSFDEVRSIQELPEQERRQAYSRLISEDRFYKEKSRVWGKFLKHIPSVNKVNMPAWQKFLVICYAYEVYAKWHLRVKYPNSFRAQLEPDLPSHPR</sequence>
<dbReference type="AlphaFoldDB" id="A0A1F7WR60"/>
<evidence type="ECO:0000313" key="1">
    <source>
        <dbReference type="EMBL" id="OGM04688.1"/>
    </source>
</evidence>
<reference evidence="1 2" key="1">
    <citation type="journal article" date="2016" name="Nat. Commun.">
        <title>Thousands of microbial genomes shed light on interconnected biogeochemical processes in an aquifer system.</title>
        <authorList>
            <person name="Anantharaman K."/>
            <person name="Brown C.T."/>
            <person name="Hug L.A."/>
            <person name="Sharon I."/>
            <person name="Castelle C.J."/>
            <person name="Probst A.J."/>
            <person name="Thomas B.C."/>
            <person name="Singh A."/>
            <person name="Wilkins M.J."/>
            <person name="Karaoz U."/>
            <person name="Brodie E.L."/>
            <person name="Williams K.H."/>
            <person name="Hubbard S.S."/>
            <person name="Banfield J.F."/>
        </authorList>
    </citation>
    <scope>NUCLEOTIDE SEQUENCE [LARGE SCALE GENOMIC DNA]</scope>
</reference>
<dbReference type="Proteomes" id="UP000177091">
    <property type="component" value="Unassembled WGS sequence"/>
</dbReference>
<protein>
    <submittedName>
        <fullName evidence="1">Uncharacterized protein</fullName>
    </submittedName>
</protein>
<evidence type="ECO:0000313" key="2">
    <source>
        <dbReference type="Proteomes" id="UP000177091"/>
    </source>
</evidence>
<organism evidence="1 2">
    <name type="scientific">Candidatus Woesebacteria bacterium GWA1_42_12</name>
    <dbReference type="NCBI Taxonomy" id="1802472"/>
    <lineage>
        <taxon>Bacteria</taxon>
        <taxon>Candidatus Woeseibacteriota</taxon>
    </lineage>
</organism>
<proteinExistence type="predicted"/>
<accession>A0A1F7WR60</accession>
<dbReference type="EMBL" id="MGFK01000008">
    <property type="protein sequence ID" value="OGM04688.1"/>
    <property type="molecule type" value="Genomic_DNA"/>
</dbReference>